<accession>E4ZWY1</accession>
<organism evidence="2">
    <name type="scientific">Leptosphaeria maculans (strain JN3 / isolate v23.1.3 / race Av1-4-5-6-7-8)</name>
    <name type="common">Blackleg fungus</name>
    <name type="synonym">Phoma lingam</name>
    <dbReference type="NCBI Taxonomy" id="985895"/>
    <lineage>
        <taxon>Eukaryota</taxon>
        <taxon>Fungi</taxon>
        <taxon>Dikarya</taxon>
        <taxon>Ascomycota</taxon>
        <taxon>Pezizomycotina</taxon>
        <taxon>Dothideomycetes</taxon>
        <taxon>Pleosporomycetidae</taxon>
        <taxon>Pleosporales</taxon>
        <taxon>Pleosporineae</taxon>
        <taxon>Leptosphaeriaceae</taxon>
        <taxon>Plenodomus</taxon>
        <taxon>Plenodomus lingam/Leptosphaeria maculans species complex</taxon>
    </lineage>
</organism>
<evidence type="ECO:0000313" key="1">
    <source>
        <dbReference type="EMBL" id="CBX96107.1"/>
    </source>
</evidence>
<sequence length="34" mass="3942">MVHPKRILDSLVYILRQAAYSYYASILADTRTLV</sequence>
<keyword evidence="2" id="KW-1185">Reference proteome</keyword>
<name>E4ZWY1_LEPMJ</name>
<dbReference type="HOGENOM" id="CLU_3377247_0_0_1"/>
<gene>
    <name evidence="1" type="ORF">LEMA_uP032590.1</name>
</gene>
<protein>
    <submittedName>
        <fullName evidence="1">Predicted protein</fullName>
    </submittedName>
</protein>
<proteinExistence type="predicted"/>
<dbReference type="VEuPathDB" id="FungiDB:LEMA_uP032590.1"/>
<reference evidence="2" key="1">
    <citation type="journal article" date="2011" name="Nat. Commun.">
        <title>Effector diversification within compartments of the Leptosphaeria maculans genome affected by Repeat-Induced Point mutations.</title>
        <authorList>
            <person name="Rouxel T."/>
            <person name="Grandaubert J."/>
            <person name="Hane J.K."/>
            <person name="Hoede C."/>
            <person name="van de Wouw A.P."/>
            <person name="Couloux A."/>
            <person name="Dominguez V."/>
            <person name="Anthouard V."/>
            <person name="Bally P."/>
            <person name="Bourras S."/>
            <person name="Cozijnsen A.J."/>
            <person name="Ciuffetti L.M."/>
            <person name="Degrave A."/>
            <person name="Dilmaghani A."/>
            <person name="Duret L."/>
            <person name="Fudal I."/>
            <person name="Goodwin S.B."/>
            <person name="Gout L."/>
            <person name="Glaser N."/>
            <person name="Linglin J."/>
            <person name="Kema G.H.J."/>
            <person name="Lapalu N."/>
            <person name="Lawrence C.B."/>
            <person name="May K."/>
            <person name="Meyer M."/>
            <person name="Ollivier B."/>
            <person name="Poulain J."/>
            <person name="Schoch C.L."/>
            <person name="Simon A."/>
            <person name="Spatafora J.W."/>
            <person name="Stachowiak A."/>
            <person name="Turgeon B.G."/>
            <person name="Tyler B.M."/>
            <person name="Vincent D."/>
            <person name="Weissenbach J."/>
            <person name="Amselem J."/>
            <person name="Quesneville H."/>
            <person name="Oliver R.P."/>
            <person name="Wincker P."/>
            <person name="Balesdent M.-H."/>
            <person name="Howlett B.J."/>
        </authorList>
    </citation>
    <scope>NUCLEOTIDE SEQUENCE [LARGE SCALE GENOMIC DNA]</scope>
    <source>
        <strain evidence="2">JN3 / isolate v23.1.3 / race Av1-4-5-6-7-8</strain>
    </source>
</reference>
<dbReference type="EMBL" id="FP929127">
    <property type="protein sequence ID" value="CBX96107.1"/>
    <property type="molecule type" value="Genomic_DNA"/>
</dbReference>
<dbReference type="AlphaFoldDB" id="E4ZWY1"/>
<dbReference type="InParanoid" id="E4ZWY1"/>
<evidence type="ECO:0000313" key="2">
    <source>
        <dbReference type="Proteomes" id="UP000002668"/>
    </source>
</evidence>
<dbReference type="Proteomes" id="UP000002668">
    <property type="component" value="Genome"/>
</dbReference>